<dbReference type="InterPro" id="IPR029068">
    <property type="entry name" value="Glyas_Bleomycin-R_OHBP_Dase"/>
</dbReference>
<comment type="caution">
    <text evidence="2">The sequence shown here is derived from an EMBL/GenBank/DDBJ whole genome shotgun (WGS) entry which is preliminary data.</text>
</comment>
<dbReference type="PANTHER" id="PTHR33990">
    <property type="entry name" value="PROTEIN YJDN-RELATED"/>
    <property type="match status" value="1"/>
</dbReference>
<proteinExistence type="predicted"/>
<accession>A0ABT7CDN6</accession>
<dbReference type="Proteomes" id="UP001228581">
    <property type="component" value="Unassembled WGS sequence"/>
</dbReference>
<dbReference type="CDD" id="cd06588">
    <property type="entry name" value="PhnB_like"/>
    <property type="match status" value="1"/>
</dbReference>
<dbReference type="EMBL" id="JASJOT010000001">
    <property type="protein sequence ID" value="MDJ1491616.1"/>
    <property type="molecule type" value="Genomic_DNA"/>
</dbReference>
<feature type="domain" description="PhnB-like" evidence="1">
    <location>
        <begin position="4"/>
        <end position="136"/>
    </location>
</feature>
<sequence>MATINPYLNFNGNTEEAFLFYKSVFGGEFELLQRYKEVPEMGTNLKEDDKEKIMHVSLPIGQNAILMGTDVLEAYGQTLTEGNNFSVAIGTDSEAEADKLFNGLSEGGTITMPLQKTFWGGYFGMFNDKFGIQWMVNYDHK</sequence>
<evidence type="ECO:0000313" key="2">
    <source>
        <dbReference type="EMBL" id="MDJ1491616.1"/>
    </source>
</evidence>
<name>A0ABT7CDN6_9BACT</name>
<dbReference type="PANTHER" id="PTHR33990:SF1">
    <property type="entry name" value="PROTEIN YJDN"/>
    <property type="match status" value="1"/>
</dbReference>
<evidence type="ECO:0000313" key="3">
    <source>
        <dbReference type="Proteomes" id="UP001228581"/>
    </source>
</evidence>
<dbReference type="RefSeq" id="WP_313991457.1">
    <property type="nucleotide sequence ID" value="NZ_JASJOR010000016.1"/>
</dbReference>
<organism evidence="2 3">
    <name type="scientific">Xanthocytophaga flava</name>
    <dbReference type="NCBI Taxonomy" id="3048013"/>
    <lineage>
        <taxon>Bacteria</taxon>
        <taxon>Pseudomonadati</taxon>
        <taxon>Bacteroidota</taxon>
        <taxon>Cytophagia</taxon>
        <taxon>Cytophagales</taxon>
        <taxon>Rhodocytophagaceae</taxon>
        <taxon>Xanthocytophaga</taxon>
    </lineage>
</organism>
<keyword evidence="3" id="KW-1185">Reference proteome</keyword>
<evidence type="ECO:0000259" key="1">
    <source>
        <dbReference type="Pfam" id="PF06983"/>
    </source>
</evidence>
<reference evidence="2 3" key="1">
    <citation type="submission" date="2023-05" db="EMBL/GenBank/DDBJ databases">
        <authorList>
            <person name="Zhang X."/>
        </authorList>
    </citation>
    <scope>NUCLEOTIDE SEQUENCE [LARGE SCALE GENOMIC DNA]</scope>
    <source>
        <strain evidence="2 3">DM2B3-1</strain>
    </source>
</reference>
<dbReference type="SUPFAM" id="SSF54593">
    <property type="entry name" value="Glyoxalase/Bleomycin resistance protein/Dihydroxybiphenyl dioxygenase"/>
    <property type="match status" value="1"/>
</dbReference>
<protein>
    <submittedName>
        <fullName evidence="2">VOC family protein</fullName>
    </submittedName>
</protein>
<dbReference type="Pfam" id="PF06983">
    <property type="entry name" value="3-dmu-9_3-mt"/>
    <property type="match status" value="1"/>
</dbReference>
<gene>
    <name evidence="2" type="ORF">QNI19_01660</name>
</gene>
<dbReference type="InterPro" id="IPR028973">
    <property type="entry name" value="PhnB-like"/>
</dbReference>
<dbReference type="Gene3D" id="3.10.180.10">
    <property type="entry name" value="2,3-Dihydroxybiphenyl 1,2-Dioxygenase, domain 1"/>
    <property type="match status" value="1"/>
</dbReference>